<dbReference type="Pfam" id="PF01047">
    <property type="entry name" value="MarR"/>
    <property type="match status" value="1"/>
</dbReference>
<dbReference type="Gene3D" id="1.10.10.10">
    <property type="entry name" value="Winged helix-like DNA-binding domain superfamily/Winged helix DNA-binding domain"/>
    <property type="match status" value="1"/>
</dbReference>
<keyword evidence="1" id="KW-0238">DNA-binding</keyword>
<keyword evidence="4" id="KW-1185">Reference proteome</keyword>
<evidence type="ECO:0000256" key="1">
    <source>
        <dbReference type="ARBA" id="ARBA00023125"/>
    </source>
</evidence>
<evidence type="ECO:0000313" key="3">
    <source>
        <dbReference type="EMBL" id="WNC14780.1"/>
    </source>
</evidence>
<accession>A0ABY9T3V7</accession>
<reference evidence="3 4" key="1">
    <citation type="submission" date="2023-09" db="EMBL/GenBank/DDBJ databases">
        <title>Complete Genome and Methylome dissection of Bacillus brevis NEB573 original source of BbsI restriction endonuclease.</title>
        <authorList>
            <person name="Fomenkov A."/>
            <person name="Roberts R.D."/>
        </authorList>
    </citation>
    <scope>NUCLEOTIDE SEQUENCE [LARGE SCALE GENOMIC DNA]</scope>
    <source>
        <strain evidence="3 4">NEB573</strain>
    </source>
</reference>
<evidence type="ECO:0000313" key="4">
    <source>
        <dbReference type="Proteomes" id="UP001256827"/>
    </source>
</evidence>
<dbReference type="PANTHER" id="PTHR33164">
    <property type="entry name" value="TRANSCRIPTIONAL REGULATOR, MARR FAMILY"/>
    <property type="match status" value="1"/>
</dbReference>
<protein>
    <submittedName>
        <fullName evidence="3">MarR family transcriptional regulator</fullName>
    </submittedName>
</protein>
<dbReference type="PANTHER" id="PTHR33164:SF99">
    <property type="entry name" value="MARR FAMILY REGULATORY PROTEIN"/>
    <property type="match status" value="1"/>
</dbReference>
<proteinExistence type="predicted"/>
<gene>
    <name evidence="3" type="ORF">RGB73_29665</name>
</gene>
<dbReference type="RefSeq" id="WP_310767443.1">
    <property type="nucleotide sequence ID" value="NZ_CP134050.1"/>
</dbReference>
<dbReference type="Proteomes" id="UP001256827">
    <property type="component" value="Chromosome"/>
</dbReference>
<dbReference type="SUPFAM" id="SSF46785">
    <property type="entry name" value="Winged helix' DNA-binding domain"/>
    <property type="match status" value="1"/>
</dbReference>
<organism evidence="3 4">
    <name type="scientific">Brevibacillus brevis</name>
    <name type="common">Bacillus brevis</name>
    <dbReference type="NCBI Taxonomy" id="1393"/>
    <lineage>
        <taxon>Bacteria</taxon>
        <taxon>Bacillati</taxon>
        <taxon>Bacillota</taxon>
        <taxon>Bacilli</taxon>
        <taxon>Bacillales</taxon>
        <taxon>Paenibacillaceae</taxon>
        <taxon>Brevibacillus</taxon>
    </lineage>
</organism>
<dbReference type="InterPro" id="IPR039422">
    <property type="entry name" value="MarR/SlyA-like"/>
</dbReference>
<dbReference type="InterPro" id="IPR036390">
    <property type="entry name" value="WH_DNA-bd_sf"/>
</dbReference>
<dbReference type="SMART" id="SM00347">
    <property type="entry name" value="HTH_MARR"/>
    <property type="match status" value="1"/>
</dbReference>
<dbReference type="InterPro" id="IPR000835">
    <property type="entry name" value="HTH_MarR-typ"/>
</dbReference>
<dbReference type="InterPro" id="IPR036388">
    <property type="entry name" value="WH-like_DNA-bd_sf"/>
</dbReference>
<feature type="domain" description="HTH marR-type" evidence="2">
    <location>
        <begin position="3"/>
        <end position="138"/>
    </location>
</feature>
<evidence type="ECO:0000259" key="2">
    <source>
        <dbReference type="PROSITE" id="PS50995"/>
    </source>
</evidence>
<dbReference type="EMBL" id="CP134050">
    <property type="protein sequence ID" value="WNC14780.1"/>
    <property type="molecule type" value="Genomic_DNA"/>
</dbReference>
<sequence length="150" mass="17307">MDKEALFQKFVMFTSAVHQIKHELTKEVKPATVTPVQYSILEYIAVHQPVTLSQISDCQHMSLPNTSREIRKLTEKNLCEKSTGAEDQRKQYIRLSKAGQDIMDEVFLRIQERFTERIHEATPQELGLIEEALDLLHAKVFYTDSRSSGK</sequence>
<name>A0ABY9T3V7_BREBE</name>
<dbReference type="PROSITE" id="PS50995">
    <property type="entry name" value="HTH_MARR_2"/>
    <property type="match status" value="1"/>
</dbReference>